<name>A0A556MX65_9SPHI</name>
<reference evidence="1 2" key="1">
    <citation type="submission" date="2019-07" db="EMBL/GenBank/DDBJ databases">
        <authorList>
            <person name="Huq M.A."/>
        </authorList>
    </citation>
    <scope>NUCLEOTIDE SEQUENCE [LARGE SCALE GENOMIC DNA]</scope>
    <source>
        <strain evidence="1 2">MAH-19</strain>
    </source>
</reference>
<proteinExistence type="predicted"/>
<gene>
    <name evidence="1" type="ORF">FO440_09920</name>
</gene>
<dbReference type="OrthoDB" id="5948153at2"/>
<dbReference type="RefSeq" id="WP_144248033.1">
    <property type="nucleotide sequence ID" value="NZ_VLPK01000001.1"/>
</dbReference>
<sequence length="120" mass="13300">MGNATCAFRGRRSWITNVDQAWESGGPGRQKITVIYTDPANHTICLRRDGDSEGFYENERPELNISKDGKPLSVKINPGKTHWTGFTIFRDGLIISDELVAERPMTLTAADGTVYKRAAA</sequence>
<dbReference type="Proteomes" id="UP000318733">
    <property type="component" value="Unassembled WGS sequence"/>
</dbReference>
<comment type="caution">
    <text evidence="1">The sequence shown here is derived from an EMBL/GenBank/DDBJ whole genome shotgun (WGS) entry which is preliminary data.</text>
</comment>
<organism evidence="1 2">
    <name type="scientific">Mucilaginibacter corticis</name>
    <dbReference type="NCBI Taxonomy" id="2597670"/>
    <lineage>
        <taxon>Bacteria</taxon>
        <taxon>Pseudomonadati</taxon>
        <taxon>Bacteroidota</taxon>
        <taxon>Sphingobacteriia</taxon>
        <taxon>Sphingobacteriales</taxon>
        <taxon>Sphingobacteriaceae</taxon>
        <taxon>Mucilaginibacter</taxon>
    </lineage>
</organism>
<evidence type="ECO:0000313" key="1">
    <source>
        <dbReference type="EMBL" id="TSJ44472.1"/>
    </source>
</evidence>
<dbReference type="AlphaFoldDB" id="A0A556MX65"/>
<evidence type="ECO:0000313" key="2">
    <source>
        <dbReference type="Proteomes" id="UP000318733"/>
    </source>
</evidence>
<dbReference type="EMBL" id="VLPK01000001">
    <property type="protein sequence ID" value="TSJ44472.1"/>
    <property type="molecule type" value="Genomic_DNA"/>
</dbReference>
<accession>A0A556MX65</accession>
<protein>
    <submittedName>
        <fullName evidence="1">Uncharacterized protein</fullName>
    </submittedName>
</protein>
<keyword evidence="2" id="KW-1185">Reference proteome</keyword>